<dbReference type="SUPFAM" id="SSF54862">
    <property type="entry name" value="4Fe-4S ferredoxins"/>
    <property type="match status" value="1"/>
</dbReference>
<name>A0A1G6BRX2_9BACT</name>
<evidence type="ECO:0000313" key="9">
    <source>
        <dbReference type="Proteomes" id="UP000198771"/>
    </source>
</evidence>
<dbReference type="InterPro" id="IPR010226">
    <property type="entry name" value="NADH_quinone_OxRdtase_chainI"/>
</dbReference>
<gene>
    <name evidence="8" type="ORF">SAMN05660653_01146</name>
</gene>
<dbReference type="EMBL" id="FMXO01000005">
    <property type="protein sequence ID" value="SDB23326.1"/>
    <property type="molecule type" value="Genomic_DNA"/>
</dbReference>
<dbReference type="OrthoDB" id="9808559at2"/>
<protein>
    <submittedName>
        <fullName evidence="8">NADH-quinone oxidoreductase subunit I</fullName>
    </submittedName>
</protein>
<dbReference type="STRING" id="617002.SAMN05660653_01146"/>
<evidence type="ECO:0000256" key="2">
    <source>
        <dbReference type="ARBA" id="ARBA00022723"/>
    </source>
</evidence>
<feature type="region of interest" description="Disordered" evidence="6">
    <location>
        <begin position="174"/>
        <end position="193"/>
    </location>
</feature>
<keyword evidence="3" id="KW-0677">Repeat</keyword>
<keyword evidence="1" id="KW-0004">4Fe-4S</keyword>
<dbReference type="GO" id="GO:0016651">
    <property type="term" value="F:oxidoreductase activity, acting on NAD(P)H"/>
    <property type="evidence" value="ECO:0007669"/>
    <property type="project" value="InterPro"/>
</dbReference>
<evidence type="ECO:0000313" key="8">
    <source>
        <dbReference type="EMBL" id="SDB23326.1"/>
    </source>
</evidence>
<dbReference type="Pfam" id="PF13183">
    <property type="entry name" value="Fer4_8"/>
    <property type="match status" value="1"/>
</dbReference>
<evidence type="ECO:0000256" key="5">
    <source>
        <dbReference type="ARBA" id="ARBA00023014"/>
    </source>
</evidence>
<dbReference type="GO" id="GO:0046872">
    <property type="term" value="F:metal ion binding"/>
    <property type="evidence" value="ECO:0007669"/>
    <property type="project" value="UniProtKB-KW"/>
</dbReference>
<keyword evidence="2" id="KW-0479">Metal-binding</keyword>
<evidence type="ECO:0000256" key="3">
    <source>
        <dbReference type="ARBA" id="ARBA00022737"/>
    </source>
</evidence>
<feature type="domain" description="4Fe-4S ferredoxin-type" evidence="7">
    <location>
        <begin position="61"/>
        <end position="88"/>
    </location>
</feature>
<dbReference type="InterPro" id="IPR017900">
    <property type="entry name" value="4Fe4S_Fe_S_CS"/>
</dbReference>
<accession>A0A1G6BRX2</accession>
<evidence type="ECO:0000256" key="6">
    <source>
        <dbReference type="SAM" id="MobiDB-lite"/>
    </source>
</evidence>
<organism evidence="8 9">
    <name type="scientific">Desulfonatronum thiosulfatophilum</name>
    <dbReference type="NCBI Taxonomy" id="617002"/>
    <lineage>
        <taxon>Bacteria</taxon>
        <taxon>Pseudomonadati</taxon>
        <taxon>Thermodesulfobacteriota</taxon>
        <taxon>Desulfovibrionia</taxon>
        <taxon>Desulfovibrionales</taxon>
        <taxon>Desulfonatronaceae</taxon>
        <taxon>Desulfonatronum</taxon>
    </lineage>
</organism>
<evidence type="ECO:0000256" key="1">
    <source>
        <dbReference type="ARBA" id="ARBA00022485"/>
    </source>
</evidence>
<feature type="domain" description="4Fe-4S ferredoxin-type" evidence="7">
    <location>
        <begin position="121"/>
        <end position="150"/>
    </location>
</feature>
<dbReference type="PROSITE" id="PS51379">
    <property type="entry name" value="4FE4S_FER_2"/>
    <property type="match status" value="2"/>
</dbReference>
<dbReference type="GO" id="GO:0051539">
    <property type="term" value="F:4 iron, 4 sulfur cluster binding"/>
    <property type="evidence" value="ECO:0007669"/>
    <property type="project" value="UniProtKB-KW"/>
</dbReference>
<dbReference type="AlphaFoldDB" id="A0A1G6BRX2"/>
<keyword evidence="5" id="KW-0411">Iron-sulfur</keyword>
<keyword evidence="4" id="KW-0408">Iron</keyword>
<dbReference type="RefSeq" id="WP_092118443.1">
    <property type="nucleotide sequence ID" value="NZ_FMXO01000005.1"/>
</dbReference>
<dbReference type="Gene3D" id="3.30.70.3270">
    <property type="match status" value="1"/>
</dbReference>
<dbReference type="PANTHER" id="PTHR10849">
    <property type="entry name" value="NADH DEHYDROGENASE UBIQUINONE IRON-SULFUR PROTEIN 8, MITOCHONDRIAL"/>
    <property type="match status" value="1"/>
</dbReference>
<dbReference type="PROSITE" id="PS00198">
    <property type="entry name" value="4FE4S_FER_1"/>
    <property type="match status" value="2"/>
</dbReference>
<feature type="compositionally biased region" description="Polar residues" evidence="6">
    <location>
        <begin position="183"/>
        <end position="193"/>
    </location>
</feature>
<proteinExistence type="predicted"/>
<dbReference type="InterPro" id="IPR017896">
    <property type="entry name" value="4Fe4S_Fe-S-bd"/>
</dbReference>
<evidence type="ECO:0000256" key="4">
    <source>
        <dbReference type="ARBA" id="ARBA00023004"/>
    </source>
</evidence>
<dbReference type="GO" id="GO:0016020">
    <property type="term" value="C:membrane"/>
    <property type="evidence" value="ECO:0007669"/>
    <property type="project" value="InterPro"/>
</dbReference>
<feature type="compositionally biased region" description="Basic and acidic residues" evidence="6">
    <location>
        <begin position="94"/>
        <end position="112"/>
    </location>
</feature>
<reference evidence="8 9" key="1">
    <citation type="submission" date="2016-10" db="EMBL/GenBank/DDBJ databases">
        <authorList>
            <person name="de Groot N.N."/>
        </authorList>
    </citation>
    <scope>NUCLEOTIDE SEQUENCE [LARGE SCALE GENOMIC DNA]</scope>
    <source>
        <strain evidence="8 9">ASO4-2</strain>
    </source>
</reference>
<feature type="region of interest" description="Disordered" evidence="6">
    <location>
        <begin position="92"/>
        <end position="114"/>
    </location>
</feature>
<dbReference type="Proteomes" id="UP000198771">
    <property type="component" value="Unassembled WGS sequence"/>
</dbReference>
<sequence>MIMFREFGKAAQGLWSLVIGLGITFRAFVRPQVTVHYPRATVDDANLQTFHGHVELVGKDDEPLVPRCISCGMCAMNCPSACLTVVKQKAPKPTPEEKKAMEEAEARGEKVKKPAAPKDPATFMYDFSLCSLCGTCVEICPVDSLRFSSNIYQAGFGRHDFNLDLLTRLREQGGEPRGAAVSTPISTSDPDQG</sequence>
<keyword evidence="9" id="KW-1185">Reference proteome</keyword>
<evidence type="ECO:0000259" key="7">
    <source>
        <dbReference type="PROSITE" id="PS51379"/>
    </source>
</evidence>